<dbReference type="EMBL" id="LT598486">
    <property type="protein sequence ID" value="SCW03673.1"/>
    <property type="molecule type" value="Genomic_DNA"/>
</dbReference>
<protein>
    <submittedName>
        <fullName evidence="2">LAFE_0G15654g1_1</fullName>
    </submittedName>
</protein>
<sequence length="229" mass="24546">MLRCAGGQLHGSAFFQGVRVVRVFTSSAFSRRPCFPVVPLSVMSPLPVPLLRCSPRALPWYGTPAAATTVLAARNRSGKKSAPLRPGNGGAGWFLSRATEREQRPGASHVLFTCTPDFAARGVNSGPSPVCNFCAPAVARGSRASGHGPLSFLLCLCLVFFLIRTRDVFVSARTGNSLPHTGREASRPQNNARRAGRPVFSCVALRRGREPQQAKKNFSVFKGGPIWAS</sequence>
<gene>
    <name evidence="2" type="ORF">LAFE_0G15654G</name>
</gene>
<name>A0A1G4MIL2_LACFM</name>
<proteinExistence type="predicted"/>
<keyword evidence="3" id="KW-1185">Reference proteome</keyword>
<reference evidence="2 3" key="1">
    <citation type="submission" date="2016-03" db="EMBL/GenBank/DDBJ databases">
        <authorList>
            <person name="Devillers H."/>
        </authorList>
    </citation>
    <scope>NUCLEOTIDE SEQUENCE [LARGE SCALE GENOMIC DNA]</scope>
    <source>
        <strain evidence="2">CBS 6772</strain>
    </source>
</reference>
<organism evidence="2 3">
    <name type="scientific">Lachancea fermentati</name>
    <name type="common">Zygosaccharomyces fermentati</name>
    <dbReference type="NCBI Taxonomy" id="4955"/>
    <lineage>
        <taxon>Eukaryota</taxon>
        <taxon>Fungi</taxon>
        <taxon>Dikarya</taxon>
        <taxon>Ascomycota</taxon>
        <taxon>Saccharomycotina</taxon>
        <taxon>Saccharomycetes</taxon>
        <taxon>Saccharomycetales</taxon>
        <taxon>Saccharomycetaceae</taxon>
        <taxon>Lachancea</taxon>
    </lineage>
</organism>
<dbReference type="AlphaFoldDB" id="A0A1G4MIL2"/>
<feature type="region of interest" description="Disordered" evidence="1">
    <location>
        <begin position="174"/>
        <end position="195"/>
    </location>
</feature>
<evidence type="ECO:0000313" key="2">
    <source>
        <dbReference type="EMBL" id="SCW03673.1"/>
    </source>
</evidence>
<evidence type="ECO:0000256" key="1">
    <source>
        <dbReference type="SAM" id="MobiDB-lite"/>
    </source>
</evidence>
<dbReference type="Proteomes" id="UP000190831">
    <property type="component" value="Chromosome G"/>
</dbReference>
<accession>A0A1G4MIL2</accession>
<evidence type="ECO:0000313" key="3">
    <source>
        <dbReference type="Proteomes" id="UP000190831"/>
    </source>
</evidence>